<dbReference type="InterPro" id="IPR001810">
    <property type="entry name" value="F-box_dom"/>
</dbReference>
<name>A0A9P7V3L8_9AGAR</name>
<keyword evidence="3" id="KW-1185">Reference proteome</keyword>
<dbReference type="KEGG" id="more:E1B28_001473"/>
<dbReference type="Proteomes" id="UP001049176">
    <property type="component" value="Chromosome 1"/>
</dbReference>
<protein>
    <recommendedName>
        <fullName evidence="1">F-box domain-containing protein</fullName>
    </recommendedName>
</protein>
<reference evidence="2" key="1">
    <citation type="journal article" date="2021" name="Genome Biol. Evol.">
        <title>The assembled and annotated genome of the fairy-ring fungus Marasmius oreades.</title>
        <authorList>
            <person name="Hiltunen M."/>
            <person name="Ament-Velasquez S.L."/>
            <person name="Johannesson H."/>
        </authorList>
    </citation>
    <scope>NUCLEOTIDE SEQUENCE</scope>
    <source>
        <strain evidence="2">03SP1</strain>
    </source>
</reference>
<dbReference type="Gene3D" id="1.20.1280.50">
    <property type="match status" value="1"/>
</dbReference>
<accession>A0A9P7V3L8</accession>
<organism evidence="2 3">
    <name type="scientific">Marasmius oreades</name>
    <name type="common">fairy-ring Marasmius</name>
    <dbReference type="NCBI Taxonomy" id="181124"/>
    <lineage>
        <taxon>Eukaryota</taxon>
        <taxon>Fungi</taxon>
        <taxon>Dikarya</taxon>
        <taxon>Basidiomycota</taxon>
        <taxon>Agaricomycotina</taxon>
        <taxon>Agaricomycetes</taxon>
        <taxon>Agaricomycetidae</taxon>
        <taxon>Agaricales</taxon>
        <taxon>Marasmiineae</taxon>
        <taxon>Marasmiaceae</taxon>
        <taxon>Marasmius</taxon>
    </lineage>
</organism>
<gene>
    <name evidence="2" type="ORF">E1B28_001473</name>
</gene>
<dbReference type="AlphaFoldDB" id="A0A9P7V3L8"/>
<sequence length="248" mass="28178">MAPKITSLNEFLVELPAEVVLHIFTYLDLPDLALLSKISPRLASIASDPALHKTRLRIIAPSRVQHSLFAQGPQGITLRPTIPDLVRRGVVRGLGIERRWRDGSYFYSQRSIVLYEASIKLSRRHAGHAVSTVLRERQRHLAQAMASSNLNVIQIRTLQATHGHVLPDVEFSSTQISRLLLPVMHKLKWSFQRDRLARVIREKGQVSGEVAKWINEKGKGILQEGERVRLALCPDMRRKVGIFESLRR</sequence>
<proteinExistence type="predicted"/>
<evidence type="ECO:0000313" key="3">
    <source>
        <dbReference type="Proteomes" id="UP001049176"/>
    </source>
</evidence>
<dbReference type="SUPFAM" id="SSF81383">
    <property type="entry name" value="F-box domain"/>
    <property type="match status" value="1"/>
</dbReference>
<dbReference type="SMART" id="SM00256">
    <property type="entry name" value="FBOX"/>
    <property type="match status" value="1"/>
</dbReference>
<dbReference type="PROSITE" id="PS50181">
    <property type="entry name" value="FBOX"/>
    <property type="match status" value="1"/>
</dbReference>
<feature type="domain" description="F-box" evidence="1">
    <location>
        <begin position="9"/>
        <end position="55"/>
    </location>
</feature>
<evidence type="ECO:0000259" key="1">
    <source>
        <dbReference type="PROSITE" id="PS50181"/>
    </source>
</evidence>
<dbReference type="RefSeq" id="XP_043016117.1">
    <property type="nucleotide sequence ID" value="XM_043147408.1"/>
</dbReference>
<dbReference type="EMBL" id="CM032181">
    <property type="protein sequence ID" value="KAG7099647.1"/>
    <property type="molecule type" value="Genomic_DNA"/>
</dbReference>
<dbReference type="GeneID" id="66070549"/>
<evidence type="ECO:0000313" key="2">
    <source>
        <dbReference type="EMBL" id="KAG7099647.1"/>
    </source>
</evidence>
<dbReference type="InterPro" id="IPR036047">
    <property type="entry name" value="F-box-like_dom_sf"/>
</dbReference>
<dbReference type="Pfam" id="PF12937">
    <property type="entry name" value="F-box-like"/>
    <property type="match status" value="1"/>
</dbReference>
<comment type="caution">
    <text evidence="2">The sequence shown here is derived from an EMBL/GenBank/DDBJ whole genome shotgun (WGS) entry which is preliminary data.</text>
</comment>
<dbReference type="OrthoDB" id="3219396at2759"/>